<evidence type="ECO:0000256" key="9">
    <source>
        <dbReference type="ARBA" id="ARBA00023004"/>
    </source>
</evidence>
<evidence type="ECO:0000256" key="5">
    <source>
        <dbReference type="ARBA" id="ARBA00022692"/>
    </source>
</evidence>
<keyword evidence="7 12" id="KW-1133">Transmembrane helix</keyword>
<feature type="transmembrane region" description="Helical" evidence="12">
    <location>
        <begin position="6"/>
        <end position="25"/>
    </location>
</feature>
<dbReference type="AlphaFoldDB" id="A0A6A3BIE3"/>
<evidence type="ECO:0000313" key="14">
    <source>
        <dbReference type="Proteomes" id="UP000436088"/>
    </source>
</evidence>
<dbReference type="PANTHER" id="PTHR24282">
    <property type="entry name" value="CYTOCHROME P450 FAMILY MEMBER"/>
    <property type="match status" value="1"/>
</dbReference>
<dbReference type="InterPro" id="IPR002401">
    <property type="entry name" value="Cyt_P450_E_grp-I"/>
</dbReference>
<comment type="similarity">
    <text evidence="3">Belongs to the cytochrome P450 family.</text>
</comment>
<keyword evidence="11 12" id="KW-0472">Membrane</keyword>
<dbReference type="InterPro" id="IPR036396">
    <property type="entry name" value="Cyt_P450_sf"/>
</dbReference>
<dbReference type="InterPro" id="IPR001128">
    <property type="entry name" value="Cyt_P450"/>
</dbReference>
<evidence type="ECO:0000256" key="12">
    <source>
        <dbReference type="SAM" id="Phobius"/>
    </source>
</evidence>
<keyword evidence="4" id="KW-0349">Heme</keyword>
<dbReference type="PRINTS" id="PR00385">
    <property type="entry name" value="P450"/>
</dbReference>
<comment type="subcellular location">
    <subcellularLocation>
        <location evidence="2">Membrane</location>
        <topology evidence="2">Single-pass membrane protein</topology>
    </subcellularLocation>
</comment>
<dbReference type="PANTHER" id="PTHR24282:SF226">
    <property type="entry name" value="CYTOCHROME P450 CYP749A22-LIKE"/>
    <property type="match status" value="1"/>
</dbReference>
<comment type="cofactor">
    <cofactor evidence="1">
        <name>heme</name>
        <dbReference type="ChEBI" id="CHEBI:30413"/>
    </cofactor>
</comment>
<dbReference type="GO" id="GO:0005506">
    <property type="term" value="F:iron ion binding"/>
    <property type="evidence" value="ECO:0007669"/>
    <property type="project" value="InterPro"/>
</dbReference>
<keyword evidence="6" id="KW-0479">Metal-binding</keyword>
<dbReference type="GO" id="GO:0016705">
    <property type="term" value="F:oxidoreductase activity, acting on paired donors, with incorporation or reduction of molecular oxygen"/>
    <property type="evidence" value="ECO:0007669"/>
    <property type="project" value="InterPro"/>
</dbReference>
<reference evidence="13" key="1">
    <citation type="submission" date="2019-09" db="EMBL/GenBank/DDBJ databases">
        <title>Draft genome information of white flower Hibiscus syriacus.</title>
        <authorList>
            <person name="Kim Y.-M."/>
        </authorList>
    </citation>
    <scope>NUCLEOTIDE SEQUENCE [LARGE SCALE GENOMIC DNA]</scope>
    <source>
        <strain evidence="13">YM2019G1</strain>
    </source>
</reference>
<protein>
    <submittedName>
        <fullName evidence="13">Cytochrome P450</fullName>
    </submittedName>
</protein>
<sequence>MSALLMELVILVPCSFFFIALLKFLHDYLWRPLRIQHILNSQGIKGPPYKFIHGNDKEVTKMRMEAMSKPMGLSHDIFPKVQPQMYSWINQYGKNYLSWKGIQAELVISEPELVKEVMRNSEKAFPKVKPPIFVHRLGKVLCLWKGKMGEAEEVVELHVSWRKLKGLFVQNMTPAVIASVETMLEKWKGQVGKEIEVFQEFRLLTSEVISRTAFGSSYLEGEKIFAMLNELSMIAGRNISRLAFLSSSIKFWKSADWLESEKLAKQIQDCVMKIVKNREDKVVNGEADSFGNNFLGLLINAYHDSDEGNNLSMEDLVDECKTFYFAGQETVNSLLAWTVLLLAIHKDWQEKERREVIDIFGNQNPHPEGITKLKIMTMIINETLRLYGLPNGLVRRVGREVRLGKLVLPTNINVLFPNIALHHDPHLWGDDVHLFKPERFAEGIAKATNYNAVAFSPFGLGPRKSALMELVILVPCSFFLVALIKFLYDYLWIPLRIQHMLNSLGIKGPPYRFIHGNKKEVAEMRREALSKPLRLTHDLFPKVQPHMYSWIPCPNMTPAVIASFETMLGKWKGQEGKEIEVSREFKLLTSEVISRTAFGSSHLEGEKIFALLDKLSIIMIRNIFKTRIPFINKLWKPADLLESEALGKEIQDCVLKIVKKEKTVVNGDSDSFSNDFLGLLVNAYNDSDEKNSISLQELVAECKTFYLGGQDTVTVFLLAIHGDWQEKARREVIDLLGNRNPHTGRHHQAQNSNGILRKVGTEVQLGKLVFPANIDLLPLNIAVHHDPQLWGDDMHLFKPERFAEGIVKATKHNTGAFSPFGLGPILCRYGLRNHGNEDCSLHDSTTVRLHPLPCLCPLTDVRYRAPTTTWNSNNNRIELH</sequence>
<keyword evidence="5 12" id="KW-0812">Transmembrane</keyword>
<keyword evidence="9" id="KW-0408">Iron</keyword>
<evidence type="ECO:0000256" key="8">
    <source>
        <dbReference type="ARBA" id="ARBA00023002"/>
    </source>
</evidence>
<keyword evidence="8" id="KW-0560">Oxidoreductase</keyword>
<evidence type="ECO:0000256" key="4">
    <source>
        <dbReference type="ARBA" id="ARBA00022617"/>
    </source>
</evidence>
<evidence type="ECO:0000256" key="6">
    <source>
        <dbReference type="ARBA" id="ARBA00022723"/>
    </source>
</evidence>
<accession>A0A6A3BIE3</accession>
<evidence type="ECO:0000313" key="13">
    <source>
        <dbReference type="EMBL" id="KAE8714549.1"/>
    </source>
</evidence>
<keyword evidence="14" id="KW-1185">Reference proteome</keyword>
<dbReference type="GO" id="GO:0004497">
    <property type="term" value="F:monooxygenase activity"/>
    <property type="evidence" value="ECO:0007669"/>
    <property type="project" value="UniProtKB-KW"/>
</dbReference>
<keyword evidence="10" id="KW-0503">Monooxygenase</keyword>
<feature type="transmembrane region" description="Helical" evidence="12">
    <location>
        <begin position="470"/>
        <end position="493"/>
    </location>
</feature>
<dbReference type="EMBL" id="VEPZ02000870">
    <property type="protein sequence ID" value="KAE8714549.1"/>
    <property type="molecule type" value="Genomic_DNA"/>
</dbReference>
<dbReference type="GO" id="GO:0020037">
    <property type="term" value="F:heme binding"/>
    <property type="evidence" value="ECO:0007669"/>
    <property type="project" value="InterPro"/>
</dbReference>
<evidence type="ECO:0000256" key="2">
    <source>
        <dbReference type="ARBA" id="ARBA00004167"/>
    </source>
</evidence>
<organism evidence="13 14">
    <name type="scientific">Hibiscus syriacus</name>
    <name type="common">Rose of Sharon</name>
    <dbReference type="NCBI Taxonomy" id="106335"/>
    <lineage>
        <taxon>Eukaryota</taxon>
        <taxon>Viridiplantae</taxon>
        <taxon>Streptophyta</taxon>
        <taxon>Embryophyta</taxon>
        <taxon>Tracheophyta</taxon>
        <taxon>Spermatophyta</taxon>
        <taxon>Magnoliopsida</taxon>
        <taxon>eudicotyledons</taxon>
        <taxon>Gunneridae</taxon>
        <taxon>Pentapetalae</taxon>
        <taxon>rosids</taxon>
        <taxon>malvids</taxon>
        <taxon>Malvales</taxon>
        <taxon>Malvaceae</taxon>
        <taxon>Malvoideae</taxon>
        <taxon>Hibiscus</taxon>
    </lineage>
</organism>
<evidence type="ECO:0000256" key="1">
    <source>
        <dbReference type="ARBA" id="ARBA00001971"/>
    </source>
</evidence>
<comment type="caution">
    <text evidence="13">The sequence shown here is derived from an EMBL/GenBank/DDBJ whole genome shotgun (WGS) entry which is preliminary data.</text>
</comment>
<dbReference type="Proteomes" id="UP000436088">
    <property type="component" value="Unassembled WGS sequence"/>
</dbReference>
<evidence type="ECO:0000256" key="3">
    <source>
        <dbReference type="ARBA" id="ARBA00010617"/>
    </source>
</evidence>
<name>A0A6A3BIE3_HIBSY</name>
<dbReference type="SUPFAM" id="SSF48264">
    <property type="entry name" value="Cytochrome P450"/>
    <property type="match status" value="2"/>
</dbReference>
<dbReference type="PRINTS" id="PR00463">
    <property type="entry name" value="EP450I"/>
</dbReference>
<proteinExistence type="inferred from homology"/>
<evidence type="ECO:0000256" key="7">
    <source>
        <dbReference type="ARBA" id="ARBA00022989"/>
    </source>
</evidence>
<gene>
    <name evidence="13" type="ORF">F3Y22_tig00110195pilonHSYRG00173</name>
</gene>
<evidence type="ECO:0000256" key="11">
    <source>
        <dbReference type="ARBA" id="ARBA00023136"/>
    </source>
</evidence>
<evidence type="ECO:0000256" key="10">
    <source>
        <dbReference type="ARBA" id="ARBA00023033"/>
    </source>
</evidence>
<dbReference type="Pfam" id="PF00067">
    <property type="entry name" value="p450"/>
    <property type="match status" value="2"/>
</dbReference>
<dbReference type="GO" id="GO:0016020">
    <property type="term" value="C:membrane"/>
    <property type="evidence" value="ECO:0007669"/>
    <property type="project" value="UniProtKB-SubCell"/>
</dbReference>
<dbReference type="Gene3D" id="1.10.630.10">
    <property type="entry name" value="Cytochrome P450"/>
    <property type="match status" value="2"/>
</dbReference>
<dbReference type="InterPro" id="IPR050665">
    <property type="entry name" value="Cytochrome_P450_Monooxygen"/>
</dbReference>